<dbReference type="EMBL" id="JADYXP020000013">
    <property type="protein sequence ID" value="KAL0111846.1"/>
    <property type="molecule type" value="Genomic_DNA"/>
</dbReference>
<proteinExistence type="predicted"/>
<name>A0AAW2F774_9HYME</name>
<sequence>MSRMARLSAALQQCSADLPRWARTKEGALLPRIHREKSRRANDQLICARRRGFCESSR</sequence>
<reference evidence="1 2" key="1">
    <citation type="submission" date="2023-03" db="EMBL/GenBank/DDBJ databases">
        <title>High recombination rates correlate with genetic variation in Cardiocondyla obscurior ants.</title>
        <authorList>
            <person name="Errbii M."/>
        </authorList>
    </citation>
    <scope>NUCLEOTIDE SEQUENCE [LARGE SCALE GENOMIC DNA]</scope>
    <source>
        <strain evidence="1">Alpha-2009</strain>
        <tissue evidence="1">Whole body</tissue>
    </source>
</reference>
<evidence type="ECO:0000313" key="2">
    <source>
        <dbReference type="Proteomes" id="UP001430953"/>
    </source>
</evidence>
<comment type="caution">
    <text evidence="1">The sequence shown here is derived from an EMBL/GenBank/DDBJ whole genome shotgun (WGS) entry which is preliminary data.</text>
</comment>
<evidence type="ECO:0000313" key="1">
    <source>
        <dbReference type="EMBL" id="KAL0111846.1"/>
    </source>
</evidence>
<dbReference type="Proteomes" id="UP001430953">
    <property type="component" value="Unassembled WGS sequence"/>
</dbReference>
<gene>
    <name evidence="1" type="ORF">PUN28_013204</name>
</gene>
<protein>
    <submittedName>
        <fullName evidence="1">Uncharacterized protein</fullName>
    </submittedName>
</protein>
<dbReference type="AlphaFoldDB" id="A0AAW2F774"/>
<accession>A0AAW2F774</accession>
<organism evidence="1 2">
    <name type="scientific">Cardiocondyla obscurior</name>
    <dbReference type="NCBI Taxonomy" id="286306"/>
    <lineage>
        <taxon>Eukaryota</taxon>
        <taxon>Metazoa</taxon>
        <taxon>Ecdysozoa</taxon>
        <taxon>Arthropoda</taxon>
        <taxon>Hexapoda</taxon>
        <taxon>Insecta</taxon>
        <taxon>Pterygota</taxon>
        <taxon>Neoptera</taxon>
        <taxon>Endopterygota</taxon>
        <taxon>Hymenoptera</taxon>
        <taxon>Apocrita</taxon>
        <taxon>Aculeata</taxon>
        <taxon>Formicoidea</taxon>
        <taxon>Formicidae</taxon>
        <taxon>Myrmicinae</taxon>
        <taxon>Cardiocondyla</taxon>
    </lineage>
</organism>
<keyword evidence="2" id="KW-1185">Reference proteome</keyword>